<gene>
    <name evidence="2" type="ORF">J2X21_003649</name>
</gene>
<organism evidence="2 3">
    <name type="scientific">Roseateles asaccharophilus</name>
    <dbReference type="NCBI Taxonomy" id="582607"/>
    <lineage>
        <taxon>Bacteria</taxon>
        <taxon>Pseudomonadati</taxon>
        <taxon>Pseudomonadota</taxon>
        <taxon>Betaproteobacteria</taxon>
        <taxon>Burkholderiales</taxon>
        <taxon>Sphaerotilaceae</taxon>
        <taxon>Roseateles</taxon>
    </lineage>
</organism>
<reference evidence="2 3" key="1">
    <citation type="submission" date="2023-07" db="EMBL/GenBank/DDBJ databases">
        <title>Sorghum-associated microbial communities from plants grown in Nebraska, USA.</title>
        <authorList>
            <person name="Schachtman D."/>
        </authorList>
    </citation>
    <scope>NUCLEOTIDE SEQUENCE [LARGE SCALE GENOMIC DNA]</scope>
    <source>
        <strain evidence="2 3">BE316</strain>
    </source>
</reference>
<proteinExistence type="predicted"/>
<feature type="chain" id="PRO_5047218855" description="Solute-binding protein family 3/N-terminal domain-containing protein" evidence="1">
    <location>
        <begin position="20"/>
        <end position="300"/>
    </location>
</feature>
<evidence type="ECO:0000256" key="1">
    <source>
        <dbReference type="SAM" id="SignalP"/>
    </source>
</evidence>
<accession>A0ABU2ABB6</accession>
<dbReference type="EMBL" id="JAVDXV010000007">
    <property type="protein sequence ID" value="MDR7334493.1"/>
    <property type="molecule type" value="Genomic_DNA"/>
</dbReference>
<comment type="caution">
    <text evidence="2">The sequence shown here is derived from an EMBL/GenBank/DDBJ whole genome shotgun (WGS) entry which is preliminary data.</text>
</comment>
<keyword evidence="1" id="KW-0732">Signal</keyword>
<feature type="signal peptide" evidence="1">
    <location>
        <begin position="1"/>
        <end position="19"/>
    </location>
</feature>
<evidence type="ECO:0000313" key="3">
    <source>
        <dbReference type="Proteomes" id="UP001180825"/>
    </source>
</evidence>
<dbReference type="Gene3D" id="3.40.190.10">
    <property type="entry name" value="Periplasmic binding protein-like II"/>
    <property type="match status" value="1"/>
</dbReference>
<protein>
    <recommendedName>
        <fullName evidence="4">Solute-binding protein family 3/N-terminal domain-containing protein</fullName>
    </recommendedName>
</protein>
<evidence type="ECO:0008006" key="4">
    <source>
        <dbReference type="Google" id="ProtNLM"/>
    </source>
</evidence>
<evidence type="ECO:0000313" key="2">
    <source>
        <dbReference type="EMBL" id="MDR7334493.1"/>
    </source>
</evidence>
<dbReference type="RefSeq" id="WP_310330962.1">
    <property type="nucleotide sequence ID" value="NZ_JAVDXV010000007.1"/>
</dbReference>
<name>A0ABU2ABB6_9BURK</name>
<dbReference type="SUPFAM" id="SSF53850">
    <property type="entry name" value="Periplasmic binding protein-like II"/>
    <property type="match status" value="1"/>
</dbReference>
<dbReference type="Proteomes" id="UP001180825">
    <property type="component" value="Unassembled WGS sequence"/>
</dbReference>
<keyword evidence="3" id="KW-1185">Reference proteome</keyword>
<sequence>MKFLAALLLAVFGVLPGMAAPAQPPAQVVTIPYMEREAPHRVYADRLLALALALSRDRYGPYRIEQQRQESVIRRQLLELEPGGSLNVAVAIPSPEWLERATPVRVPLMKGLSSFRFFLGSQANQALYDGVKDVEDLKRLTIGQGPGWSTVKPLEDNGFRIAFGGAHATLIPMLHSGRFQLLMRSVFEVQPELQAHRAEHPDLMIVDRFAVFTYMPMYFFVARDQPRLAERLEYGLKRAHANGQLDRLFNQYFGASLQLLKNRQLKVFHLPNTNIDPGFFERDRPYLLDSVVTHERAARR</sequence>